<evidence type="ECO:0000313" key="1">
    <source>
        <dbReference type="EMBL" id="GIF82067.1"/>
    </source>
</evidence>
<dbReference type="Pfam" id="PF14081">
    <property type="entry name" value="DUF4262"/>
    <property type="match status" value="1"/>
</dbReference>
<protein>
    <recommendedName>
        <fullName evidence="3">DUF4262 domain-containing protein</fullName>
    </recommendedName>
</protein>
<accession>A0A8J3JBZ8</accession>
<evidence type="ECO:0008006" key="3">
    <source>
        <dbReference type="Google" id="ProtNLM"/>
    </source>
</evidence>
<comment type="caution">
    <text evidence="1">The sequence shown here is derived from an EMBL/GenBank/DDBJ whole genome shotgun (WGS) entry which is preliminary data.</text>
</comment>
<sequence length="305" mass="33447">MDDNVFFFDLEWVLRLASHAAVTPSSGPCNEHPDGECPGSLLWVSDDTGVYLESNGLPAAEFGPGTSSLIYARGWEPGGEHQDPDSPFDGGFVSPLHLRSATEPATALLKRMRASGFRFMYLRLPDDDVIEVGFAESAELHPQRPVTAEEVARRRQTLIENMRATADGGKFTIMNIHADSELPTSMLYTVGLTAAGQPELLTVGLAVDVAHHILNDLGESIRAGERRLHHAQVLTDVLDGFDVCVIEADMHLPGRLVPGMAYEVFGRRNVRLQQIVWPDALHQFPWDSGFDSGLVQPVIGRPAMR</sequence>
<dbReference type="InterPro" id="IPR025358">
    <property type="entry name" value="DUF4262"/>
</dbReference>
<dbReference type="Proteomes" id="UP000601223">
    <property type="component" value="Unassembled WGS sequence"/>
</dbReference>
<reference evidence="1 2" key="1">
    <citation type="submission" date="2021-01" db="EMBL/GenBank/DDBJ databases">
        <title>Whole genome shotgun sequence of Catellatospora bangladeshensis NBRC 107357.</title>
        <authorList>
            <person name="Komaki H."/>
            <person name="Tamura T."/>
        </authorList>
    </citation>
    <scope>NUCLEOTIDE SEQUENCE [LARGE SCALE GENOMIC DNA]</scope>
    <source>
        <strain evidence="1 2">NBRC 107357</strain>
    </source>
</reference>
<gene>
    <name evidence="1" type="ORF">Cba03nite_34160</name>
</gene>
<dbReference type="AlphaFoldDB" id="A0A8J3JBZ8"/>
<organism evidence="1 2">
    <name type="scientific">Catellatospora bangladeshensis</name>
    <dbReference type="NCBI Taxonomy" id="310355"/>
    <lineage>
        <taxon>Bacteria</taxon>
        <taxon>Bacillati</taxon>
        <taxon>Actinomycetota</taxon>
        <taxon>Actinomycetes</taxon>
        <taxon>Micromonosporales</taxon>
        <taxon>Micromonosporaceae</taxon>
        <taxon>Catellatospora</taxon>
    </lineage>
</organism>
<evidence type="ECO:0000313" key="2">
    <source>
        <dbReference type="Proteomes" id="UP000601223"/>
    </source>
</evidence>
<proteinExistence type="predicted"/>
<keyword evidence="2" id="KW-1185">Reference proteome</keyword>
<name>A0A8J3JBZ8_9ACTN</name>
<dbReference type="EMBL" id="BONF01000017">
    <property type="protein sequence ID" value="GIF82067.1"/>
    <property type="molecule type" value="Genomic_DNA"/>
</dbReference>